<dbReference type="Proteomes" id="UP000215224">
    <property type="component" value="Chromosome"/>
</dbReference>
<dbReference type="KEGG" id="bcoh:BC6307_07995"/>
<accession>A0A223KPG7</accession>
<evidence type="ECO:0000256" key="1">
    <source>
        <dbReference type="SAM" id="Phobius"/>
    </source>
</evidence>
<dbReference type="EMBL" id="CP018866">
    <property type="protein sequence ID" value="AST91223.1"/>
    <property type="molecule type" value="Genomic_DNA"/>
</dbReference>
<organism evidence="2 3">
    <name type="scientific">Sutcliffiella cohnii</name>
    <dbReference type="NCBI Taxonomy" id="33932"/>
    <lineage>
        <taxon>Bacteria</taxon>
        <taxon>Bacillati</taxon>
        <taxon>Bacillota</taxon>
        <taxon>Bacilli</taxon>
        <taxon>Bacillales</taxon>
        <taxon>Bacillaceae</taxon>
        <taxon>Sutcliffiella</taxon>
    </lineage>
</organism>
<keyword evidence="1" id="KW-0472">Membrane</keyword>
<dbReference type="AlphaFoldDB" id="A0A223KPG7"/>
<sequence>MKNKILIPVVLIIILFFGFLAFLVMNPPLYIRGHGTTVEPILDKEGNLYVVAGVNPENHGFANIKLKEVIVNDSYKPVKVELGLSRSNTMVMIAEAVGETREGFSFHNIEDYPIKTPPKQEYEEGVFDTIREYGIIVYHDDEIKNVLIKYSYLGIPFKQLVVINTGED</sequence>
<evidence type="ECO:0008006" key="4">
    <source>
        <dbReference type="Google" id="ProtNLM"/>
    </source>
</evidence>
<protein>
    <recommendedName>
        <fullName evidence="4">DUF4352 domain-containing protein</fullName>
    </recommendedName>
</protein>
<evidence type="ECO:0000313" key="3">
    <source>
        <dbReference type="Proteomes" id="UP000215224"/>
    </source>
</evidence>
<keyword evidence="1" id="KW-1133">Transmembrane helix</keyword>
<keyword evidence="1" id="KW-0812">Transmembrane</keyword>
<gene>
    <name evidence="2" type="ORF">BC6307_07995</name>
</gene>
<feature type="transmembrane region" description="Helical" evidence="1">
    <location>
        <begin position="6"/>
        <end position="25"/>
    </location>
</feature>
<dbReference type="STRING" id="1314751.GCA_001591425_00442"/>
<reference evidence="2 3" key="1">
    <citation type="submission" date="2016-12" db="EMBL/GenBank/DDBJ databases">
        <title>The whole genome sequencing and assembly of Bacillus cohnii DSM 6307T strain.</title>
        <authorList>
            <person name="Lee Y.-J."/>
            <person name="Yi H."/>
            <person name="Bahn Y.-S."/>
            <person name="Kim J.F."/>
            <person name="Lee D.-W."/>
        </authorList>
    </citation>
    <scope>NUCLEOTIDE SEQUENCE [LARGE SCALE GENOMIC DNA]</scope>
    <source>
        <strain evidence="2 3">DSM 6307</strain>
    </source>
</reference>
<proteinExistence type="predicted"/>
<keyword evidence="3" id="KW-1185">Reference proteome</keyword>
<name>A0A223KPG7_9BACI</name>
<evidence type="ECO:0000313" key="2">
    <source>
        <dbReference type="EMBL" id="AST91223.1"/>
    </source>
</evidence>